<protein>
    <submittedName>
        <fullName evidence="1">Uncharacterized protein</fullName>
    </submittedName>
</protein>
<accession>A0AAJ8BQZ1</accession>
<reference evidence="1" key="1">
    <citation type="submission" date="2025-02" db="EMBL/GenBank/DDBJ databases">
        <authorList>
            <consortium name="NCBI Genome Project"/>
        </authorList>
    </citation>
    <scope>NUCLEOTIDE SEQUENCE</scope>
</reference>
<dbReference type="KEGG" id="ang:An07g06615"/>
<evidence type="ECO:0000313" key="1">
    <source>
        <dbReference type="RefSeq" id="XP_059600971.1"/>
    </source>
</evidence>
<sequence>MTPAYQRRPLTGCGPYRNHMQYFRWLIFLLTTNSSIPCCSASASHRLLARPLKPSSLLYFFCSLVPCLSLSLSLSAGHGSHAPVSLALTALIVRNRTVTPTVLINFSAVCVCVDASNTYT</sequence>
<dbReference type="RefSeq" id="XP_059600971.1">
    <property type="nucleotide sequence ID" value="XM_059748538.1"/>
</dbReference>
<name>A0AAJ8BQZ1_ASPNG</name>
<gene>
    <name evidence="1" type="ORF">An07g06615</name>
</gene>
<organism evidence="1">
    <name type="scientific">Aspergillus niger</name>
    <dbReference type="NCBI Taxonomy" id="5061"/>
    <lineage>
        <taxon>Eukaryota</taxon>
        <taxon>Fungi</taxon>
        <taxon>Dikarya</taxon>
        <taxon>Ascomycota</taxon>
        <taxon>Pezizomycotina</taxon>
        <taxon>Eurotiomycetes</taxon>
        <taxon>Eurotiomycetidae</taxon>
        <taxon>Eurotiales</taxon>
        <taxon>Aspergillaceae</taxon>
        <taxon>Aspergillus</taxon>
        <taxon>Aspergillus subgen. Circumdati</taxon>
    </lineage>
</organism>
<dbReference type="GeneID" id="84591436"/>
<dbReference type="AlphaFoldDB" id="A0AAJ8BQZ1"/>
<proteinExistence type="predicted"/>
<dbReference type="VEuPathDB" id="FungiDB:An07g06615"/>
<reference evidence="1" key="2">
    <citation type="submission" date="2025-08" db="UniProtKB">
        <authorList>
            <consortium name="RefSeq"/>
        </authorList>
    </citation>
    <scope>IDENTIFICATION</scope>
</reference>